<dbReference type="EMBL" id="WIXE01020001">
    <property type="protein sequence ID" value="KAK5969570.1"/>
    <property type="molecule type" value="Genomic_DNA"/>
</dbReference>
<feature type="region of interest" description="Disordered" evidence="1">
    <location>
        <begin position="28"/>
        <end position="49"/>
    </location>
</feature>
<dbReference type="AlphaFoldDB" id="A0AAN8EYI3"/>
<gene>
    <name evidence="2" type="ORF">GCK32_009021</name>
</gene>
<feature type="region of interest" description="Disordered" evidence="1">
    <location>
        <begin position="68"/>
        <end position="108"/>
    </location>
</feature>
<dbReference type="Proteomes" id="UP001331761">
    <property type="component" value="Unassembled WGS sequence"/>
</dbReference>
<proteinExistence type="predicted"/>
<feature type="compositionally biased region" description="Basic and acidic residues" evidence="1">
    <location>
        <begin position="78"/>
        <end position="95"/>
    </location>
</feature>
<organism evidence="2 3">
    <name type="scientific">Trichostrongylus colubriformis</name>
    <name type="common">Black scour worm</name>
    <dbReference type="NCBI Taxonomy" id="6319"/>
    <lineage>
        <taxon>Eukaryota</taxon>
        <taxon>Metazoa</taxon>
        <taxon>Ecdysozoa</taxon>
        <taxon>Nematoda</taxon>
        <taxon>Chromadorea</taxon>
        <taxon>Rhabditida</taxon>
        <taxon>Rhabditina</taxon>
        <taxon>Rhabditomorpha</taxon>
        <taxon>Strongyloidea</taxon>
        <taxon>Trichostrongylidae</taxon>
        <taxon>Trichostrongylus</taxon>
    </lineage>
</organism>
<comment type="caution">
    <text evidence="2">The sequence shown here is derived from an EMBL/GenBank/DDBJ whole genome shotgun (WGS) entry which is preliminary data.</text>
</comment>
<sequence>MSQSIFYWVDWADHCRTHREDDIIISPDKEKDVRRSSSTTNLKSPHDFQHHILDDVLEENEEDMVQRTVRKKSSIEQPEERRITRPLVKQDKQEESEPEVVVPTEEEPVKTVKNSEFFIGHEDKDHS</sequence>
<keyword evidence="3" id="KW-1185">Reference proteome</keyword>
<name>A0AAN8EYI3_TRICO</name>
<evidence type="ECO:0000256" key="1">
    <source>
        <dbReference type="SAM" id="MobiDB-lite"/>
    </source>
</evidence>
<protein>
    <submittedName>
        <fullName evidence="2">Uncharacterized protein</fullName>
    </submittedName>
</protein>
<evidence type="ECO:0000313" key="3">
    <source>
        <dbReference type="Proteomes" id="UP001331761"/>
    </source>
</evidence>
<evidence type="ECO:0000313" key="2">
    <source>
        <dbReference type="EMBL" id="KAK5969570.1"/>
    </source>
</evidence>
<reference evidence="2 3" key="1">
    <citation type="submission" date="2019-10" db="EMBL/GenBank/DDBJ databases">
        <title>Assembly and Annotation for the nematode Trichostrongylus colubriformis.</title>
        <authorList>
            <person name="Martin J."/>
        </authorList>
    </citation>
    <scope>NUCLEOTIDE SEQUENCE [LARGE SCALE GENOMIC DNA]</scope>
    <source>
        <strain evidence="2">G859</strain>
        <tissue evidence="2">Whole worm</tissue>
    </source>
</reference>
<accession>A0AAN8EYI3</accession>